<comment type="caution">
    <text evidence="3">The sequence shown here is derived from an EMBL/GenBank/DDBJ whole genome shotgun (WGS) entry which is preliminary data.</text>
</comment>
<sequence>MWRFLPNMQPPCKKTKLDKRERDTEYDKDKRERKFLPSWKSTFPWVSYNKETNKMFCDICIEKPGIANKQGAFYLGTSNFALCSIKAHSVSKEHAKIEGIEKAAQIPEGQSVAEKVLKQLNARQVYQMGHLFRTCQALVKHGRPFTDFPWHCELDKKKGLDIGTSYQNDKSAAIFTSYIANAQANKLKSQLGEANFFSVLVDGSTDTSVKEVELSYVRYSICGEVYVRFLAIKSLERANAENIFKQAILGTLQTYCDLDVEAVASKLVGFCSDGASVMTGIRTGVSARLKEIQPLTQTIHCMAHRLELSLKDSIKGKLEYVGDMVEHVKHVYLFYHQSALNRANLQTACNAAGVKYQVPSKATGTRWVAHLHHALEVIISMYPALIEHFQQMQGFPVGGKDGVRMEQKLKASRLLKKMTQLKFLQCSHLLLDVLQVLKMISLKLQEQDCSPAELMKLLDDGKDQLNKMKTRPGPKWRRVKECKDLYSGVKLHGLGLTDNQVTTIIDTVKEKLDDRLGTDAEIIAHMGFLNFKCWPPKDEMKEYGDDNLQHIVDSFEKMLQSKDVVVDAVELEWLALKKDIYNRFPNLGGKEEHELQQTKTMKWGKVLSTIDCSNYQNIVAVVDLLLSLPATSAECERGFSYMKHVKTDWRSRLKDVMLTSLLRIFIDGPEITDYDPNAAIDLWLKGALKTRRPWHKPYKPRQRSTQDSTTSSEDDSGSEDNSDDD</sequence>
<accession>A0A2G8LIV1</accession>
<evidence type="ECO:0000259" key="2">
    <source>
        <dbReference type="SMART" id="SM00597"/>
    </source>
</evidence>
<dbReference type="SUPFAM" id="SSF53098">
    <property type="entry name" value="Ribonuclease H-like"/>
    <property type="match status" value="1"/>
</dbReference>
<evidence type="ECO:0000256" key="1">
    <source>
        <dbReference type="SAM" id="MobiDB-lite"/>
    </source>
</evidence>
<dbReference type="SMART" id="SM00597">
    <property type="entry name" value="ZnF_TTF"/>
    <property type="match status" value="1"/>
</dbReference>
<reference evidence="3 4" key="1">
    <citation type="journal article" date="2017" name="PLoS Biol.">
        <title>The sea cucumber genome provides insights into morphological evolution and visceral regeneration.</title>
        <authorList>
            <person name="Zhang X."/>
            <person name="Sun L."/>
            <person name="Yuan J."/>
            <person name="Sun Y."/>
            <person name="Gao Y."/>
            <person name="Zhang L."/>
            <person name="Li S."/>
            <person name="Dai H."/>
            <person name="Hamel J.F."/>
            <person name="Liu C."/>
            <person name="Yu Y."/>
            <person name="Liu S."/>
            <person name="Lin W."/>
            <person name="Guo K."/>
            <person name="Jin S."/>
            <person name="Xu P."/>
            <person name="Storey K.B."/>
            <person name="Huan P."/>
            <person name="Zhang T."/>
            <person name="Zhou Y."/>
            <person name="Zhang J."/>
            <person name="Lin C."/>
            <person name="Li X."/>
            <person name="Xing L."/>
            <person name="Huo D."/>
            <person name="Sun M."/>
            <person name="Wang L."/>
            <person name="Mercier A."/>
            <person name="Li F."/>
            <person name="Yang H."/>
            <person name="Xiang J."/>
        </authorList>
    </citation>
    <scope>NUCLEOTIDE SEQUENCE [LARGE SCALE GENOMIC DNA]</scope>
    <source>
        <strain evidence="3">Shaxun</strain>
        <tissue evidence="3">Muscle</tissue>
    </source>
</reference>
<dbReference type="PANTHER" id="PTHR46880:SF9">
    <property type="entry name" value="ZINC FINGER PROTEIN 862"/>
    <property type="match status" value="1"/>
</dbReference>
<dbReference type="InterPro" id="IPR006580">
    <property type="entry name" value="Znf_TTF"/>
</dbReference>
<dbReference type="Proteomes" id="UP000230750">
    <property type="component" value="Unassembled WGS sequence"/>
</dbReference>
<organism evidence="3 4">
    <name type="scientific">Stichopus japonicus</name>
    <name type="common">Sea cucumber</name>
    <dbReference type="NCBI Taxonomy" id="307972"/>
    <lineage>
        <taxon>Eukaryota</taxon>
        <taxon>Metazoa</taxon>
        <taxon>Echinodermata</taxon>
        <taxon>Eleutherozoa</taxon>
        <taxon>Echinozoa</taxon>
        <taxon>Holothuroidea</taxon>
        <taxon>Aspidochirotacea</taxon>
        <taxon>Aspidochirotida</taxon>
        <taxon>Stichopodidae</taxon>
        <taxon>Apostichopus</taxon>
    </lineage>
</organism>
<dbReference type="PANTHER" id="PTHR46880">
    <property type="entry name" value="RAS-ASSOCIATING DOMAIN-CONTAINING PROTEIN"/>
    <property type="match status" value="1"/>
</dbReference>
<dbReference type="InterPro" id="IPR057456">
    <property type="entry name" value="Znf_C17orf113"/>
</dbReference>
<keyword evidence="4" id="KW-1185">Reference proteome</keyword>
<feature type="compositionally biased region" description="Basic and acidic residues" evidence="1">
    <location>
        <begin position="18"/>
        <end position="28"/>
    </location>
</feature>
<dbReference type="STRING" id="307972.A0A2G8LIV1"/>
<proteinExistence type="predicted"/>
<evidence type="ECO:0000313" key="3">
    <source>
        <dbReference type="EMBL" id="PIK60161.1"/>
    </source>
</evidence>
<feature type="compositionally biased region" description="Acidic residues" evidence="1">
    <location>
        <begin position="712"/>
        <end position="725"/>
    </location>
</feature>
<feature type="region of interest" description="Disordered" evidence="1">
    <location>
        <begin position="694"/>
        <end position="725"/>
    </location>
</feature>
<protein>
    <submittedName>
        <fullName evidence="3">Putative zinc finger protein</fullName>
    </submittedName>
</protein>
<feature type="region of interest" description="Disordered" evidence="1">
    <location>
        <begin position="1"/>
        <end position="28"/>
    </location>
</feature>
<dbReference type="EMBL" id="MRZV01000064">
    <property type="protein sequence ID" value="PIK60161.1"/>
    <property type="molecule type" value="Genomic_DNA"/>
</dbReference>
<dbReference type="InterPro" id="IPR008906">
    <property type="entry name" value="HATC_C_dom"/>
</dbReference>
<feature type="domain" description="TTF-type" evidence="2">
    <location>
        <begin position="31"/>
        <end position="118"/>
    </location>
</feature>
<dbReference type="Pfam" id="PF05699">
    <property type="entry name" value="Dimer_Tnp_hAT"/>
    <property type="match status" value="1"/>
</dbReference>
<gene>
    <name evidence="3" type="ORF">BSL78_02882</name>
</gene>
<dbReference type="Pfam" id="PF25431">
    <property type="entry name" value="zf-C17orf113"/>
    <property type="match status" value="1"/>
</dbReference>
<evidence type="ECO:0000313" key="4">
    <source>
        <dbReference type="Proteomes" id="UP000230750"/>
    </source>
</evidence>
<name>A0A2G8LIV1_STIJA</name>
<dbReference type="GO" id="GO:0046983">
    <property type="term" value="F:protein dimerization activity"/>
    <property type="evidence" value="ECO:0007669"/>
    <property type="project" value="InterPro"/>
</dbReference>
<dbReference type="AlphaFoldDB" id="A0A2G8LIV1"/>
<dbReference type="OrthoDB" id="10051404at2759"/>
<dbReference type="InterPro" id="IPR012337">
    <property type="entry name" value="RNaseH-like_sf"/>
</dbReference>